<dbReference type="GO" id="GO:0005739">
    <property type="term" value="C:mitochondrion"/>
    <property type="evidence" value="ECO:0007669"/>
    <property type="project" value="TreeGrafter"/>
</dbReference>
<keyword evidence="3" id="KW-1185">Reference proteome</keyword>
<evidence type="ECO:0000313" key="3">
    <source>
        <dbReference type="Proteomes" id="UP000515159"/>
    </source>
</evidence>
<dbReference type="KEGG" id="gsh:117353965"/>
<dbReference type="CTD" id="91942"/>
<organism evidence="3 4">
    <name type="scientific">Geotrypetes seraphini</name>
    <name type="common">Gaboon caecilian</name>
    <name type="synonym">Caecilia seraphini</name>
    <dbReference type="NCBI Taxonomy" id="260995"/>
    <lineage>
        <taxon>Eukaryota</taxon>
        <taxon>Metazoa</taxon>
        <taxon>Chordata</taxon>
        <taxon>Craniata</taxon>
        <taxon>Vertebrata</taxon>
        <taxon>Euteleostomi</taxon>
        <taxon>Amphibia</taxon>
        <taxon>Gymnophiona</taxon>
        <taxon>Geotrypetes</taxon>
    </lineage>
</organism>
<proteinExistence type="inferred from homology"/>
<dbReference type="Pfam" id="PF05071">
    <property type="entry name" value="NDUFA12"/>
    <property type="match status" value="1"/>
</dbReference>
<dbReference type="InterPro" id="IPR007763">
    <property type="entry name" value="NDUFA12"/>
</dbReference>
<dbReference type="PANTHER" id="PTHR32470:SF2">
    <property type="entry name" value="NADH DEHYDROGENASE [UBIQUINONE] 1 ALPHA SUBCOMPLEX ASSEMBLY FACTOR 2"/>
    <property type="match status" value="1"/>
</dbReference>
<dbReference type="GeneID" id="117353965"/>
<protein>
    <submittedName>
        <fullName evidence="4">NADH dehydrogenase [ubiquinone] 1 alpha subcomplex assembly factor 2</fullName>
    </submittedName>
</protein>
<dbReference type="FunCoup" id="A0A6P8PBT4">
    <property type="interactions" value="1001"/>
</dbReference>
<dbReference type="InParanoid" id="A0A6P8PBT4"/>
<dbReference type="OrthoDB" id="10255576at2759"/>
<dbReference type="AlphaFoldDB" id="A0A6P8PBT4"/>
<dbReference type="InterPro" id="IPR052618">
    <property type="entry name" value="ComplexI_NDUFA12"/>
</dbReference>
<name>A0A6P8PBT4_GEOSA</name>
<dbReference type="RefSeq" id="XP_033786507.1">
    <property type="nucleotide sequence ID" value="XM_033930616.1"/>
</dbReference>
<sequence length="166" mass="19558">MGWLRVFLQRTFGVVKHHMGTDQFGNKYYYIPEQRTWTGQTTRERRTVEPVKKKEYEYEAGHIPLEWEAWIRRKREDPPTIEEILNNEKYKELVKLRSKELYEKDKLQQAKEYEEGLVALPGHTQIKGHASAPFYGTNEPSEDPTSTAKSFQPGSWTPSDTNKRNP</sequence>
<feature type="compositionally biased region" description="Polar residues" evidence="2">
    <location>
        <begin position="143"/>
        <end position="160"/>
    </location>
</feature>
<reference evidence="4" key="1">
    <citation type="submission" date="2025-08" db="UniProtKB">
        <authorList>
            <consortium name="RefSeq"/>
        </authorList>
    </citation>
    <scope>IDENTIFICATION</scope>
</reference>
<accession>A0A6P8PBT4</accession>
<dbReference type="Proteomes" id="UP000515159">
    <property type="component" value="Chromosome 1"/>
</dbReference>
<dbReference type="GO" id="GO:0045271">
    <property type="term" value="C:respiratory chain complex I"/>
    <property type="evidence" value="ECO:0007669"/>
    <property type="project" value="InterPro"/>
</dbReference>
<feature type="region of interest" description="Disordered" evidence="2">
    <location>
        <begin position="127"/>
        <end position="166"/>
    </location>
</feature>
<evidence type="ECO:0000256" key="2">
    <source>
        <dbReference type="SAM" id="MobiDB-lite"/>
    </source>
</evidence>
<comment type="similarity">
    <text evidence="1">Belongs to the complex I NDUFA12 subunit family.</text>
</comment>
<evidence type="ECO:0000313" key="4">
    <source>
        <dbReference type="RefSeq" id="XP_033786507.1"/>
    </source>
</evidence>
<dbReference type="PANTHER" id="PTHR32470">
    <property type="entry name" value="ADH DEHYDROGENASE [UBIQUINONE] 1 ALPHA SUBCOMPLEX ASSEMBLY FACTOR 2"/>
    <property type="match status" value="1"/>
</dbReference>
<dbReference type="GO" id="GO:0032981">
    <property type="term" value="P:mitochondrial respiratory chain complex I assembly"/>
    <property type="evidence" value="ECO:0007669"/>
    <property type="project" value="TreeGrafter"/>
</dbReference>
<evidence type="ECO:0000256" key="1">
    <source>
        <dbReference type="ARBA" id="ARBA00007355"/>
    </source>
</evidence>
<gene>
    <name evidence="4" type="primary">NDUFAF2</name>
</gene>